<dbReference type="InterPro" id="IPR025718">
    <property type="entry name" value="SAP30_Sin3-bd"/>
</dbReference>
<feature type="domain" description="Histone deacetylase complex subunit SAP30 Sin3 binding" evidence="4">
    <location>
        <begin position="136"/>
        <end position="180"/>
    </location>
</feature>
<evidence type="ECO:0000256" key="1">
    <source>
        <dbReference type="SAM" id="MobiDB-lite"/>
    </source>
</evidence>
<keyword evidence="2" id="KW-0812">Transmembrane</keyword>
<dbReference type="InterPro" id="IPR038291">
    <property type="entry name" value="SAP30_C_sf"/>
</dbReference>
<dbReference type="Pfam" id="PF13866">
    <property type="entry name" value="zf-SAP30"/>
    <property type="match status" value="1"/>
</dbReference>
<feature type="non-terminal residue" evidence="5">
    <location>
        <position position="1"/>
    </location>
</feature>
<dbReference type="Gene3D" id="3.40.1800.30">
    <property type="match status" value="1"/>
</dbReference>
<sequence>LILNIFIMSPEDIMYYSRPSSDLLNIERASKMPSFPVIPWAQPKGRLHCFIHEDGQPCHRPATSFISSKRIKKLLAKSNLKLISKSEASHVYVCNMHKKQLDSERSDINSEDASTEETITGYSLIRACFDRMAPRAIRRYKKANNLSTDPASTRDEVLDILAKHALSSPVNEKECIAQCVLKIKFNTVKDILPLCCMLLHNWIMNFVFKVIGIFALLSYNFNVLEAEFGNFRGLCFSDLSLNYSIKSVKHSSGSCISLNELHSNNFGASCFPGDAMDVNDLRDEQFLMGLDESIEEFVDAFGNKAIAFPTYIIEFPFTFLLSELNLEEHLKVRIMRYNSLKAEVVDYSCETILEIVICTPVQDEHYLPVINVTNLYEARNKFTAAKKPANLLETNRIVTYFKIALKTDNQSSSSGIDLKINHFYESMFNVSYIICTSSFLDNCVFFDRESNVCTYCKPNFKGSLCAGKLHLNWWLFLKFYLHLDEIYYSRHVSCNNLNCGATGQCVEMNGYSTCMCFDITSDGDNIYQKLFWILSAVVAFAVFWLTFISASYFVQKKKGTASVSDPDPESKNPLESSSKAAETKSPAVV</sequence>
<dbReference type="AlphaFoldDB" id="A0A0V1J9W1"/>
<protein>
    <submittedName>
        <fullName evidence="5">Histone deacetylase complex subunit SAP30-like protein</fullName>
    </submittedName>
</protein>
<dbReference type="InterPro" id="IPR025717">
    <property type="entry name" value="SAP30_zn-finger"/>
</dbReference>
<keyword evidence="2" id="KW-0472">Membrane</keyword>
<evidence type="ECO:0000313" key="6">
    <source>
        <dbReference type="Proteomes" id="UP000054805"/>
    </source>
</evidence>
<evidence type="ECO:0000259" key="3">
    <source>
        <dbReference type="Pfam" id="PF13866"/>
    </source>
</evidence>
<organism evidence="5 6">
    <name type="scientific">Trichinella pseudospiralis</name>
    <name type="common">Parasitic roundworm</name>
    <dbReference type="NCBI Taxonomy" id="6337"/>
    <lineage>
        <taxon>Eukaryota</taxon>
        <taxon>Metazoa</taxon>
        <taxon>Ecdysozoa</taxon>
        <taxon>Nematoda</taxon>
        <taxon>Enoplea</taxon>
        <taxon>Dorylaimia</taxon>
        <taxon>Trichinellida</taxon>
        <taxon>Trichinellidae</taxon>
        <taxon>Trichinella</taxon>
    </lineage>
</organism>
<feature type="domain" description="Histone deacetylase complex subunit SAP30 zinc-finger" evidence="3">
    <location>
        <begin position="48"/>
        <end position="107"/>
    </location>
</feature>
<comment type="caution">
    <text evidence="5">The sequence shown here is derived from an EMBL/GenBank/DDBJ whole genome shotgun (WGS) entry which is preliminary data.</text>
</comment>
<name>A0A0V1J9W1_TRIPS</name>
<dbReference type="Pfam" id="PF13867">
    <property type="entry name" value="SAP30_Sin3_bdg"/>
    <property type="match status" value="1"/>
</dbReference>
<feature type="region of interest" description="Disordered" evidence="1">
    <location>
        <begin position="559"/>
        <end position="589"/>
    </location>
</feature>
<accession>A0A0V1J9W1</accession>
<keyword evidence="6" id="KW-1185">Reference proteome</keyword>
<dbReference type="Gene3D" id="6.10.160.20">
    <property type="match status" value="1"/>
</dbReference>
<evidence type="ECO:0000313" key="5">
    <source>
        <dbReference type="EMBL" id="KRZ31721.1"/>
    </source>
</evidence>
<dbReference type="EMBL" id="JYDS01000022">
    <property type="protein sequence ID" value="KRZ31721.1"/>
    <property type="molecule type" value="Genomic_DNA"/>
</dbReference>
<evidence type="ECO:0000256" key="2">
    <source>
        <dbReference type="SAM" id="Phobius"/>
    </source>
</evidence>
<evidence type="ECO:0000259" key="4">
    <source>
        <dbReference type="Pfam" id="PF13867"/>
    </source>
</evidence>
<reference evidence="5 6" key="1">
    <citation type="submission" date="2015-01" db="EMBL/GenBank/DDBJ databases">
        <title>Evolution of Trichinella species and genotypes.</title>
        <authorList>
            <person name="Korhonen P.K."/>
            <person name="Edoardo P."/>
            <person name="Giuseppe L.R."/>
            <person name="Gasser R.B."/>
        </authorList>
    </citation>
    <scope>NUCLEOTIDE SEQUENCE [LARGE SCALE GENOMIC DNA]</scope>
    <source>
        <strain evidence="5">ISS588</strain>
    </source>
</reference>
<feature type="transmembrane region" description="Helical" evidence="2">
    <location>
        <begin position="530"/>
        <end position="554"/>
    </location>
</feature>
<gene>
    <name evidence="5" type="ORF">T4B_7224</name>
</gene>
<keyword evidence="2" id="KW-1133">Transmembrane helix</keyword>
<dbReference type="Proteomes" id="UP000054805">
    <property type="component" value="Unassembled WGS sequence"/>
</dbReference>
<proteinExistence type="predicted"/>